<feature type="region of interest" description="Disordered" evidence="1">
    <location>
        <begin position="1"/>
        <end position="22"/>
    </location>
</feature>
<name>A0A397JMJ0_9GLOM</name>
<organism evidence="2 3">
    <name type="scientific">Diversispora epigaea</name>
    <dbReference type="NCBI Taxonomy" id="1348612"/>
    <lineage>
        <taxon>Eukaryota</taxon>
        <taxon>Fungi</taxon>
        <taxon>Fungi incertae sedis</taxon>
        <taxon>Mucoromycota</taxon>
        <taxon>Glomeromycotina</taxon>
        <taxon>Glomeromycetes</taxon>
        <taxon>Diversisporales</taxon>
        <taxon>Diversisporaceae</taxon>
        <taxon>Diversispora</taxon>
    </lineage>
</organism>
<evidence type="ECO:0000313" key="3">
    <source>
        <dbReference type="Proteomes" id="UP000266861"/>
    </source>
</evidence>
<protein>
    <submittedName>
        <fullName evidence="2">Uncharacterized protein</fullName>
    </submittedName>
</protein>
<keyword evidence="3" id="KW-1185">Reference proteome</keyword>
<comment type="caution">
    <text evidence="2">The sequence shown here is derived from an EMBL/GenBank/DDBJ whole genome shotgun (WGS) entry which is preliminary data.</text>
</comment>
<reference evidence="2 3" key="1">
    <citation type="submission" date="2018-08" db="EMBL/GenBank/DDBJ databases">
        <title>Genome and evolution of the arbuscular mycorrhizal fungus Diversispora epigaea (formerly Glomus versiforme) and its bacterial endosymbionts.</title>
        <authorList>
            <person name="Sun X."/>
            <person name="Fei Z."/>
            <person name="Harrison M."/>
        </authorList>
    </citation>
    <scope>NUCLEOTIDE SEQUENCE [LARGE SCALE GENOMIC DNA]</scope>
    <source>
        <strain evidence="2 3">IT104</strain>
    </source>
</reference>
<gene>
    <name evidence="2" type="ORF">Glove_13g299</name>
</gene>
<dbReference type="OrthoDB" id="2448326at2759"/>
<evidence type="ECO:0000256" key="1">
    <source>
        <dbReference type="SAM" id="MobiDB-lite"/>
    </source>
</evidence>
<proteinExistence type="predicted"/>
<dbReference type="AlphaFoldDB" id="A0A397JMJ0"/>
<sequence length="667" mass="76420">MGENLSDPGLTLKGNDSSNSWPDNFFLSRSKTMSSEVGDVAKDLPCIFASLEKDRPGSNLAKCKTEGKQKWRHASAEAAAKRITEMAKYFSELIPLLDSLECYSLCEPSFVDSDESKRKRLKTSNANDKLQFEETFVDRGTQVEKTFVDFEAQVSFPDPCCEIFLRRISELESLNRQLLAENEVLKKKLNGRFTDQQDRSNLAKCKTEGKQKWRHASAEAAAKRITEMAKYFSELIPLLDSLESKTGEPSFVDSDESKRKRLKTSNANDKLQFEETFVDRGTQVEKTFVDFEAQVSFPDPCCEIFLRRISELESLNRQLLAENEVLKKKLNGRFTDQKDHIQSIVEIAKKERNNLYEDVIGLMKNQERFHLDNLLEYSPSKWLAERNPVIVKFIQTLAYNENENQLEGEKLFKCAVAIDTIYGSRHLKYVSAINLVTSAIKYSLARSKMIIDIDNHIISSGSYSKFTNWLESLATEQSPLPDGLLFLAFDNEQKGQKNYLDRGHNMVIFHIVTSMKNEIHEELTNYLSIILDELLNEKNQKTNVIDDMIHYQSQTGCVKKCSVCQASNIDNKKRICPTCHNKLPTINEMNQQLNEPSNIINTTEKYKFKESNKQKSVPEVYTPQIFVPDPIGINPNSIANVRKVLEHIEEISGIKDNRRKWIVVTCD</sequence>
<accession>A0A397JMJ0</accession>
<evidence type="ECO:0000313" key="2">
    <source>
        <dbReference type="EMBL" id="RHZ89575.1"/>
    </source>
</evidence>
<dbReference type="EMBL" id="PQFF01000011">
    <property type="protein sequence ID" value="RHZ89575.1"/>
    <property type="molecule type" value="Genomic_DNA"/>
</dbReference>
<dbReference type="Proteomes" id="UP000266861">
    <property type="component" value="Unassembled WGS sequence"/>
</dbReference>